<dbReference type="GO" id="GO:0140096">
    <property type="term" value="F:catalytic activity, acting on a protein"/>
    <property type="evidence" value="ECO:0007669"/>
    <property type="project" value="UniProtKB-ARBA"/>
</dbReference>
<feature type="binding site" evidence="10">
    <location>
        <position position="108"/>
    </location>
    <ligand>
        <name>L-histidine</name>
        <dbReference type="ChEBI" id="CHEBI:57595"/>
    </ligand>
</feature>
<name>A0A1L8RD74_9ENTE</name>
<feature type="binding site" evidence="10">
    <location>
        <position position="94"/>
    </location>
    <ligand>
        <name>L-histidine</name>
        <dbReference type="ChEBI" id="CHEBI:57595"/>
    </ligand>
</feature>
<evidence type="ECO:0000256" key="6">
    <source>
        <dbReference type="ARBA" id="ARBA00022605"/>
    </source>
</evidence>
<feature type="binding site" evidence="10">
    <location>
        <begin position="66"/>
        <end position="68"/>
    </location>
    <ligand>
        <name>L-histidine</name>
        <dbReference type="ChEBI" id="CHEBI:57595"/>
    </ligand>
</feature>
<dbReference type="InterPro" id="IPR004516">
    <property type="entry name" value="HisRS/HisZ"/>
</dbReference>
<dbReference type="InterPro" id="IPR004517">
    <property type="entry name" value="HisZ"/>
</dbReference>
<comment type="caution">
    <text evidence="12">The sequence shown here is derived from an EMBL/GenBank/DDBJ whole genome shotgun (WGS) entry which is preliminary data.</text>
</comment>
<reference evidence="12 13" key="1">
    <citation type="submission" date="2014-12" db="EMBL/GenBank/DDBJ databases">
        <title>Draft genome sequences of 29 type strains of Enterococci.</title>
        <authorList>
            <person name="Zhong Z."/>
            <person name="Sun Z."/>
            <person name="Liu W."/>
            <person name="Zhang W."/>
            <person name="Zhang H."/>
        </authorList>
    </citation>
    <scope>NUCLEOTIDE SEQUENCE [LARGE SCALE GENOMIC DNA]</scope>
    <source>
        <strain evidence="12 13">DSM 17029</strain>
    </source>
</reference>
<evidence type="ECO:0000256" key="1">
    <source>
        <dbReference type="ARBA" id="ARBA00004496"/>
    </source>
</evidence>
<keyword evidence="13" id="KW-1185">Reference proteome</keyword>
<dbReference type="GO" id="GO:0006427">
    <property type="term" value="P:histidyl-tRNA aminoacylation"/>
    <property type="evidence" value="ECO:0007669"/>
    <property type="project" value="TreeGrafter"/>
</dbReference>
<dbReference type="Proteomes" id="UP000181884">
    <property type="component" value="Unassembled WGS sequence"/>
</dbReference>
<organism evidence="12 13">
    <name type="scientific">Enterococcus canis</name>
    <dbReference type="NCBI Taxonomy" id="214095"/>
    <lineage>
        <taxon>Bacteria</taxon>
        <taxon>Bacillati</taxon>
        <taxon>Bacillota</taxon>
        <taxon>Bacilli</taxon>
        <taxon>Lactobacillales</taxon>
        <taxon>Enterococcaceae</taxon>
        <taxon>Enterococcus</taxon>
    </lineage>
</organism>
<dbReference type="InterPro" id="IPR006195">
    <property type="entry name" value="aa-tRNA-synth_II"/>
</dbReference>
<protein>
    <recommendedName>
        <fullName evidence="4 9">ATP phosphoribosyltransferase regulatory subunit</fullName>
    </recommendedName>
</protein>
<dbReference type="Gene3D" id="3.30.930.10">
    <property type="entry name" value="Bira Bifunctional Protein, Domain 2"/>
    <property type="match status" value="1"/>
</dbReference>
<feature type="binding site" evidence="10">
    <location>
        <begin position="256"/>
        <end position="257"/>
    </location>
    <ligand>
        <name>L-histidine</name>
        <dbReference type="ChEBI" id="CHEBI:57595"/>
    </ligand>
</feature>
<keyword evidence="12" id="KW-0328">Glycosyltransferase</keyword>
<feature type="domain" description="Aminoacyl-transfer RNA synthetases class-II family profile" evidence="11">
    <location>
        <begin position="14"/>
        <end position="94"/>
    </location>
</feature>
<evidence type="ECO:0000313" key="12">
    <source>
        <dbReference type="EMBL" id="OJG17729.1"/>
    </source>
</evidence>
<gene>
    <name evidence="9" type="primary">hisZ</name>
    <name evidence="12" type="ORF">RU97_GL002519</name>
</gene>
<comment type="subcellular location">
    <subcellularLocation>
        <location evidence="1 9">Cytoplasm</location>
    </subcellularLocation>
</comment>
<dbReference type="Pfam" id="PF13393">
    <property type="entry name" value="tRNA-synt_His"/>
    <property type="match status" value="1"/>
</dbReference>
<keyword evidence="12" id="KW-0808">Transferase</keyword>
<evidence type="ECO:0000256" key="10">
    <source>
        <dbReference type="PIRSR" id="PIRSR001549-1"/>
    </source>
</evidence>
<keyword evidence="7 9" id="KW-0368">Histidine biosynthesis</keyword>
<keyword evidence="6 9" id="KW-0028">Amino-acid biosynthesis</keyword>
<evidence type="ECO:0000259" key="11">
    <source>
        <dbReference type="PROSITE" id="PS50862"/>
    </source>
</evidence>
<dbReference type="CDD" id="cd00773">
    <property type="entry name" value="HisRS-like_core"/>
    <property type="match status" value="1"/>
</dbReference>
<evidence type="ECO:0000256" key="3">
    <source>
        <dbReference type="ARBA" id="ARBA00005539"/>
    </source>
</evidence>
<dbReference type="PANTHER" id="PTHR43707">
    <property type="entry name" value="HISTIDYL-TRNA SYNTHETASE"/>
    <property type="match status" value="1"/>
</dbReference>
<dbReference type="InterPro" id="IPR045864">
    <property type="entry name" value="aa-tRNA-synth_II/BPL/LPL"/>
</dbReference>
<dbReference type="GO" id="GO:0000105">
    <property type="term" value="P:L-histidine biosynthetic process"/>
    <property type="evidence" value="ECO:0007669"/>
    <property type="project" value="UniProtKB-UniRule"/>
</dbReference>
<evidence type="ECO:0000256" key="7">
    <source>
        <dbReference type="ARBA" id="ARBA00023102"/>
    </source>
</evidence>
<comment type="subunit">
    <text evidence="9">Heteromultimer composed of HisG and HisZ subunits.</text>
</comment>
<dbReference type="AlphaFoldDB" id="A0A1L8RD74"/>
<dbReference type="GO" id="GO:0016757">
    <property type="term" value="F:glycosyltransferase activity"/>
    <property type="evidence" value="ECO:0007669"/>
    <property type="project" value="UniProtKB-KW"/>
</dbReference>
<dbReference type="PIRSF" id="PIRSF001549">
    <property type="entry name" value="His-tRNA_synth"/>
    <property type="match status" value="1"/>
</dbReference>
<keyword evidence="5 9" id="KW-0963">Cytoplasm</keyword>
<evidence type="ECO:0000256" key="9">
    <source>
        <dbReference type="HAMAP-Rule" id="MF_00125"/>
    </source>
</evidence>
<dbReference type="UniPathway" id="UPA00031">
    <property type="reaction ID" value="UER00006"/>
</dbReference>
<dbReference type="SUPFAM" id="SSF55681">
    <property type="entry name" value="Class II aaRS and biotin synthetases"/>
    <property type="match status" value="1"/>
</dbReference>
<evidence type="ECO:0000256" key="8">
    <source>
        <dbReference type="ARBA" id="ARBA00025246"/>
    </source>
</evidence>
<dbReference type="PROSITE" id="PS50862">
    <property type="entry name" value="AA_TRNA_LIGASE_II"/>
    <property type="match status" value="1"/>
</dbReference>
<dbReference type="PANTHER" id="PTHR43707:SF6">
    <property type="entry name" value="ATP PHOSPHORIBOSYLTRANSFERASE REGULATORY SUBUNIT"/>
    <property type="match status" value="1"/>
</dbReference>
<dbReference type="EMBL" id="JXKH01000007">
    <property type="protein sequence ID" value="OJG17729.1"/>
    <property type="molecule type" value="Genomic_DNA"/>
</dbReference>
<sequence>MKDKLFREAAGTYELEKNINQLLEKRGYQRIETPVLEYDEMFQKGAAEAVHYRFFEGEQLVTLRPDMTLPVGRVVATTGVQLPLKLSYSGKVFRKYQEGMGLPNERLQAGVELLGFPSLKAELEAIQMALQVTQQLQINDWHLELGHAKIYGTLIQELELDQRQEVIFREELLNKSFSGFAAFAENQPLAWQPFLRALPELFGPAEQILTKALTLVPPTSQLKKAFQELQTLVTLLTPQEDLTLTVDLGLVPAMRYYTGILFNGYADQVPETIFQGGRYDHLLEEFGGAPVAAVGLALNLDSLVEWQYRTGNFYQLPQKKILIHSELAFWQQAEALQQATPNSQLSLFEDIAAAKAYAAAWHYEEVWQVAAVLTKWQVTK</sequence>
<evidence type="ECO:0000256" key="5">
    <source>
        <dbReference type="ARBA" id="ARBA00022490"/>
    </source>
</evidence>
<dbReference type="HAMAP" id="MF_00125">
    <property type="entry name" value="HisZ"/>
    <property type="match status" value="1"/>
</dbReference>
<dbReference type="STRING" id="214095.RU97_GL002519"/>
<comment type="pathway">
    <text evidence="2 9">Amino-acid biosynthesis; L-histidine biosynthesis; L-histidine from 5-phospho-alpha-D-ribose 1-diphosphate: step 1/9.</text>
</comment>
<evidence type="ECO:0000313" key="13">
    <source>
        <dbReference type="Proteomes" id="UP000181884"/>
    </source>
</evidence>
<evidence type="ECO:0000256" key="2">
    <source>
        <dbReference type="ARBA" id="ARBA00004667"/>
    </source>
</evidence>
<dbReference type="GO" id="GO:0005737">
    <property type="term" value="C:cytoplasm"/>
    <property type="evidence" value="ECO:0007669"/>
    <property type="project" value="UniProtKB-SubCell"/>
</dbReference>
<proteinExistence type="inferred from homology"/>
<comment type="similarity">
    <text evidence="3 9">Belongs to the class-II aminoacyl-tRNA synthetase family. HisZ subfamily.</text>
</comment>
<accession>A0A1L8RD74</accession>
<dbReference type="NCBIfam" id="TIGR00443">
    <property type="entry name" value="hisZ_biosyn_reg"/>
    <property type="match status" value="1"/>
</dbReference>
<dbReference type="InterPro" id="IPR041715">
    <property type="entry name" value="HisRS-like_core"/>
</dbReference>
<comment type="miscellaneous">
    <text evidence="9">This function is generally fulfilled by the C-terminal part of HisG, which is missing in some bacteria such as this one.</text>
</comment>
<dbReference type="GO" id="GO:0004821">
    <property type="term" value="F:histidine-tRNA ligase activity"/>
    <property type="evidence" value="ECO:0007669"/>
    <property type="project" value="TreeGrafter"/>
</dbReference>
<comment type="function">
    <text evidence="8 9">Required for the first step of histidine biosynthesis. May allow the feedback regulation of ATP phosphoribosyltransferase activity by histidine.</text>
</comment>
<feature type="binding site" evidence="10">
    <location>
        <position position="112"/>
    </location>
    <ligand>
        <name>L-histidine</name>
        <dbReference type="ChEBI" id="CHEBI:57595"/>
    </ligand>
</feature>
<evidence type="ECO:0000256" key="4">
    <source>
        <dbReference type="ARBA" id="ARBA00020397"/>
    </source>
</evidence>